<sequence length="137" mass="15351">MAAATHAGSPVDQWLGTGFFFPVGPQPDRPRLQWLSGMARVRQSIETILDTEPGERVMLSTFGCGLRQYLMAPNTVATRTAMAQEISEALTLWEPRIRVTAVTVTPGDDPSLVWVDISYVRLLDLRPDNLVYPFYLR</sequence>
<reference evidence="2" key="1">
    <citation type="submission" date="2021-01" db="EMBL/GenBank/DDBJ databases">
        <title>Whole genome shotgun sequence of Virgisporangium ochraceum NBRC 16418.</title>
        <authorList>
            <person name="Komaki H."/>
            <person name="Tamura T."/>
        </authorList>
    </citation>
    <scope>NUCLEOTIDE SEQUENCE</scope>
    <source>
        <strain evidence="2">NBRC 16418</strain>
    </source>
</reference>
<dbReference type="Pfam" id="PF04965">
    <property type="entry name" value="GPW_gp25"/>
    <property type="match status" value="1"/>
</dbReference>
<accession>A0A8J4A5V6</accession>
<gene>
    <name evidence="2" type="ORF">Voc01_100140</name>
</gene>
<dbReference type="SUPFAM" id="SSF160719">
    <property type="entry name" value="gpW/gp25-like"/>
    <property type="match status" value="1"/>
</dbReference>
<name>A0A8J4A5V6_9ACTN</name>
<protein>
    <recommendedName>
        <fullName evidence="1">IraD/Gp25-like domain-containing protein</fullName>
    </recommendedName>
</protein>
<proteinExistence type="predicted"/>
<evidence type="ECO:0000259" key="1">
    <source>
        <dbReference type="Pfam" id="PF04965"/>
    </source>
</evidence>
<comment type="caution">
    <text evidence="2">The sequence shown here is derived from an EMBL/GenBank/DDBJ whole genome shotgun (WGS) entry which is preliminary data.</text>
</comment>
<evidence type="ECO:0000313" key="3">
    <source>
        <dbReference type="Proteomes" id="UP000635606"/>
    </source>
</evidence>
<feature type="domain" description="IraD/Gp25-like" evidence="1">
    <location>
        <begin position="38"/>
        <end position="120"/>
    </location>
</feature>
<dbReference type="EMBL" id="BOPH01000149">
    <property type="protein sequence ID" value="GIJ75097.1"/>
    <property type="molecule type" value="Genomic_DNA"/>
</dbReference>
<dbReference type="RefSeq" id="WP_203934880.1">
    <property type="nucleotide sequence ID" value="NZ_BOPH01000149.1"/>
</dbReference>
<keyword evidence="3" id="KW-1185">Reference proteome</keyword>
<dbReference type="AlphaFoldDB" id="A0A8J4A5V6"/>
<evidence type="ECO:0000313" key="2">
    <source>
        <dbReference type="EMBL" id="GIJ75097.1"/>
    </source>
</evidence>
<organism evidence="2 3">
    <name type="scientific">Virgisporangium ochraceum</name>
    <dbReference type="NCBI Taxonomy" id="65505"/>
    <lineage>
        <taxon>Bacteria</taxon>
        <taxon>Bacillati</taxon>
        <taxon>Actinomycetota</taxon>
        <taxon>Actinomycetes</taxon>
        <taxon>Micromonosporales</taxon>
        <taxon>Micromonosporaceae</taxon>
        <taxon>Virgisporangium</taxon>
    </lineage>
</organism>
<dbReference type="InterPro" id="IPR007048">
    <property type="entry name" value="IraD/Gp25-like"/>
</dbReference>
<dbReference type="Proteomes" id="UP000635606">
    <property type="component" value="Unassembled WGS sequence"/>
</dbReference>
<dbReference type="Gene3D" id="3.10.450.40">
    <property type="match status" value="1"/>
</dbReference>